<organism evidence="1 2">
    <name type="scientific">Streptococcus oralis</name>
    <dbReference type="NCBI Taxonomy" id="1303"/>
    <lineage>
        <taxon>Bacteria</taxon>
        <taxon>Bacillati</taxon>
        <taxon>Bacillota</taxon>
        <taxon>Bacilli</taxon>
        <taxon>Lactobacillales</taxon>
        <taxon>Streptococcaceae</taxon>
        <taxon>Streptococcus</taxon>
    </lineage>
</organism>
<name>A0A081R6E6_STROR</name>
<dbReference type="EMBL" id="JPGB01000004">
    <property type="protein sequence ID" value="KEQ50769.1"/>
    <property type="molecule type" value="Genomic_DNA"/>
</dbReference>
<protein>
    <submittedName>
        <fullName evidence="1">Uncharacterized protein</fullName>
    </submittedName>
</protein>
<proteinExistence type="predicted"/>
<sequence length="53" mass="5914">MIFRVSPYFCEDSPSIVGRTTLYSLCEQRCSCGCTGLCIVNSSSIAYLLFSYK</sequence>
<dbReference type="Proteomes" id="UP000028098">
    <property type="component" value="Unassembled WGS sequence"/>
</dbReference>
<accession>A0A081R6E6</accession>
<reference evidence="1 2" key="1">
    <citation type="submission" date="2014-05" db="EMBL/GenBank/DDBJ databases">
        <authorList>
            <person name="Daugherty S.C."/>
            <person name="Tallon L.J."/>
            <person name="Sadzewicz L."/>
            <person name="Kilian M."/>
            <person name="Tettelin H."/>
        </authorList>
    </citation>
    <scope>NUCLEOTIDE SEQUENCE [LARGE SCALE GENOMIC DNA]</scope>
    <source>
        <strain evidence="1 2">SK143</strain>
    </source>
</reference>
<gene>
    <name evidence="1" type="ORF">SK143_0824</name>
</gene>
<evidence type="ECO:0000313" key="2">
    <source>
        <dbReference type="Proteomes" id="UP000028098"/>
    </source>
</evidence>
<comment type="caution">
    <text evidence="1">The sequence shown here is derived from an EMBL/GenBank/DDBJ whole genome shotgun (WGS) entry which is preliminary data.</text>
</comment>
<dbReference type="AlphaFoldDB" id="A0A081R6E6"/>
<dbReference type="PATRIC" id="fig|1303.44.peg.781"/>
<evidence type="ECO:0000313" key="1">
    <source>
        <dbReference type="EMBL" id="KEQ50769.1"/>
    </source>
</evidence>